<dbReference type="InterPro" id="IPR036667">
    <property type="entry name" value="PTS_IIB_sorbose-sp_sf"/>
</dbReference>
<keyword evidence="2" id="KW-0813">Transport</keyword>
<evidence type="ECO:0000313" key="10">
    <source>
        <dbReference type="Proteomes" id="UP000260025"/>
    </source>
</evidence>
<dbReference type="Proteomes" id="UP000260025">
    <property type="component" value="Unassembled WGS sequence"/>
</dbReference>
<dbReference type="AlphaFoldDB" id="A0A3E2VGA8"/>
<dbReference type="GO" id="GO:0016301">
    <property type="term" value="F:kinase activity"/>
    <property type="evidence" value="ECO:0007669"/>
    <property type="project" value="UniProtKB-KW"/>
</dbReference>
<evidence type="ECO:0000313" key="9">
    <source>
        <dbReference type="EMBL" id="RGC09576.1"/>
    </source>
</evidence>
<keyword evidence="5" id="KW-0808">Transferase</keyword>
<dbReference type="RefSeq" id="WP_117444833.1">
    <property type="nucleotide sequence ID" value="NZ_CAXUJB010000001.1"/>
</dbReference>
<dbReference type="PROSITE" id="PS51101">
    <property type="entry name" value="PTS_EIIB_TYPE_4"/>
    <property type="match status" value="1"/>
</dbReference>
<protein>
    <submittedName>
        <fullName evidence="9">PTS mannose/fructose/sorbose transporter subunit IIB</fullName>
    </submittedName>
</protein>
<accession>A0A3E2VGA8</accession>
<dbReference type="SUPFAM" id="SSF52728">
    <property type="entry name" value="PTS IIb component"/>
    <property type="match status" value="1"/>
</dbReference>
<dbReference type="Gene3D" id="3.40.35.10">
    <property type="entry name" value="Phosphotransferase system, sorbose subfamily IIB component"/>
    <property type="match status" value="1"/>
</dbReference>
<keyword evidence="7" id="KW-0418">Kinase</keyword>
<evidence type="ECO:0000256" key="4">
    <source>
        <dbReference type="ARBA" id="ARBA00022597"/>
    </source>
</evidence>
<keyword evidence="4" id="KW-0762">Sugar transport</keyword>
<proteinExistence type="predicted"/>
<dbReference type="GO" id="GO:0005737">
    <property type="term" value="C:cytoplasm"/>
    <property type="evidence" value="ECO:0007669"/>
    <property type="project" value="UniProtKB-SubCell"/>
</dbReference>
<evidence type="ECO:0000256" key="1">
    <source>
        <dbReference type="ARBA" id="ARBA00004496"/>
    </source>
</evidence>
<keyword evidence="6" id="KW-0598">Phosphotransferase system</keyword>
<dbReference type="InterPro" id="IPR004720">
    <property type="entry name" value="PTS_IIB_sorbose-sp"/>
</dbReference>
<evidence type="ECO:0000256" key="6">
    <source>
        <dbReference type="ARBA" id="ARBA00022683"/>
    </source>
</evidence>
<comment type="caution">
    <text evidence="9">The sequence shown here is derived from an EMBL/GenBank/DDBJ whole genome shotgun (WGS) entry which is preliminary data.</text>
</comment>
<keyword evidence="3" id="KW-0963">Cytoplasm</keyword>
<dbReference type="GO" id="GO:0009401">
    <property type="term" value="P:phosphoenolpyruvate-dependent sugar phosphotransferase system"/>
    <property type="evidence" value="ECO:0007669"/>
    <property type="project" value="UniProtKB-KW"/>
</dbReference>
<name>A0A3E2VGA8_CLOIN</name>
<gene>
    <name evidence="9" type="ORF">DXA38_20630</name>
</gene>
<dbReference type="Pfam" id="PF03830">
    <property type="entry name" value="PTSIIB_sorb"/>
    <property type="match status" value="1"/>
</dbReference>
<evidence type="ECO:0000256" key="2">
    <source>
        <dbReference type="ARBA" id="ARBA00022448"/>
    </source>
</evidence>
<organism evidence="9 10">
    <name type="scientific">Clostridium innocuum</name>
    <dbReference type="NCBI Taxonomy" id="1522"/>
    <lineage>
        <taxon>Bacteria</taxon>
        <taxon>Bacillati</taxon>
        <taxon>Bacillota</taxon>
        <taxon>Clostridia</taxon>
        <taxon>Eubacteriales</taxon>
        <taxon>Clostridiaceae</taxon>
        <taxon>Clostridium</taxon>
    </lineage>
</organism>
<dbReference type="EMBL" id="QVEV01000053">
    <property type="protein sequence ID" value="RGC09576.1"/>
    <property type="molecule type" value="Genomic_DNA"/>
</dbReference>
<comment type="subcellular location">
    <subcellularLocation>
        <location evidence="1">Cytoplasm</location>
    </subcellularLocation>
</comment>
<evidence type="ECO:0000256" key="3">
    <source>
        <dbReference type="ARBA" id="ARBA00022490"/>
    </source>
</evidence>
<reference evidence="9 10" key="1">
    <citation type="submission" date="2018-08" db="EMBL/GenBank/DDBJ databases">
        <title>A genome reference for cultivated species of the human gut microbiota.</title>
        <authorList>
            <person name="Zou Y."/>
            <person name="Xue W."/>
            <person name="Luo G."/>
        </authorList>
    </citation>
    <scope>NUCLEOTIDE SEQUENCE [LARGE SCALE GENOMIC DNA]</scope>
    <source>
        <strain evidence="9 10">OF01-2LB</strain>
    </source>
</reference>
<feature type="domain" description="PTS EIIB type-4" evidence="8">
    <location>
        <begin position="1"/>
        <end position="163"/>
    </location>
</feature>
<evidence type="ECO:0000259" key="8">
    <source>
        <dbReference type="PROSITE" id="PS51101"/>
    </source>
</evidence>
<dbReference type="OrthoDB" id="9788818at2"/>
<evidence type="ECO:0000256" key="7">
    <source>
        <dbReference type="ARBA" id="ARBA00022777"/>
    </source>
</evidence>
<dbReference type="GO" id="GO:0008982">
    <property type="term" value="F:protein-N(PI)-phosphohistidine-sugar phosphotransferase activity"/>
    <property type="evidence" value="ECO:0007669"/>
    <property type="project" value="InterPro"/>
</dbReference>
<evidence type="ECO:0000256" key="5">
    <source>
        <dbReference type="ARBA" id="ARBA00022679"/>
    </source>
</evidence>
<sequence>MAAISLIRIDFRLIHGQVVTKWVKQANADRIIIVNDALANDEFLGSVYKMAAPSDVRVSIFTIDKAITKWEKNQFGEGNVLMLFKSVEDARSMQKRGFPMKSLQIGGLGGGNGRVNTPSGISFDAKDATLLKEIQNEGCEVYIHVVPSQQKYEINKVIENLEF</sequence>